<dbReference type="EMBL" id="JACHBK010000008">
    <property type="protein sequence ID" value="MBB5537120.1"/>
    <property type="molecule type" value="Genomic_DNA"/>
</dbReference>
<dbReference type="Proteomes" id="UP000585507">
    <property type="component" value="Unassembled WGS sequence"/>
</dbReference>
<gene>
    <name evidence="1" type="ORF">GGD55_003835</name>
</gene>
<keyword evidence="2" id="KW-1185">Reference proteome</keyword>
<reference evidence="1 2" key="1">
    <citation type="submission" date="2020-08" db="EMBL/GenBank/DDBJ databases">
        <title>Genomic Encyclopedia of Type Strains, Phase IV (KMG-V): Genome sequencing to study the core and pangenomes of soil and plant-associated prokaryotes.</title>
        <authorList>
            <person name="Whitman W."/>
        </authorList>
    </citation>
    <scope>NUCLEOTIDE SEQUENCE [LARGE SCALE GENOMIC DNA]</scope>
    <source>
        <strain evidence="1 2">SEMIA 4084</strain>
    </source>
</reference>
<evidence type="ECO:0000313" key="2">
    <source>
        <dbReference type="Proteomes" id="UP000585507"/>
    </source>
</evidence>
<comment type="caution">
    <text evidence="1">The sequence shown here is derived from an EMBL/GenBank/DDBJ whole genome shotgun (WGS) entry which is preliminary data.</text>
</comment>
<name>A0A7W8UFB4_9HYPH</name>
<dbReference type="AlphaFoldDB" id="A0A7W8UFB4"/>
<proteinExistence type="predicted"/>
<sequence>MREEVHRFDDLTIHGFRSNSRQNFAEQPCAMRVAGGSPTHKSIEYRRKRITHFGGVQCRFSSYSAARDAG</sequence>
<accession>A0A7W8UFB4</accession>
<evidence type="ECO:0000313" key="1">
    <source>
        <dbReference type="EMBL" id="MBB5537120.1"/>
    </source>
</evidence>
<protein>
    <submittedName>
        <fullName evidence="1">Uncharacterized protein</fullName>
    </submittedName>
</protein>
<organism evidence="1 2">
    <name type="scientific">Rhizobium giardinii</name>
    <dbReference type="NCBI Taxonomy" id="56731"/>
    <lineage>
        <taxon>Bacteria</taxon>
        <taxon>Pseudomonadati</taxon>
        <taxon>Pseudomonadota</taxon>
        <taxon>Alphaproteobacteria</taxon>
        <taxon>Hyphomicrobiales</taxon>
        <taxon>Rhizobiaceae</taxon>
        <taxon>Rhizobium/Agrobacterium group</taxon>
        <taxon>Rhizobium</taxon>
    </lineage>
</organism>